<feature type="region of interest" description="Disordered" evidence="1">
    <location>
        <begin position="1"/>
        <end position="71"/>
    </location>
</feature>
<evidence type="ECO:0000313" key="2">
    <source>
        <dbReference type="EMBL" id="KAH7430245.1"/>
    </source>
</evidence>
<dbReference type="Proteomes" id="UP000825935">
    <property type="component" value="Chromosome 9"/>
</dbReference>
<accession>A0A8T2U9G8</accession>
<feature type="compositionally biased region" description="Low complexity" evidence="1">
    <location>
        <begin position="208"/>
        <end position="243"/>
    </location>
</feature>
<gene>
    <name evidence="2" type="ORF">KP509_09G090100</name>
</gene>
<proteinExistence type="predicted"/>
<protein>
    <submittedName>
        <fullName evidence="2">Uncharacterized protein</fullName>
    </submittedName>
</protein>
<feature type="region of interest" description="Disordered" evidence="1">
    <location>
        <begin position="264"/>
        <end position="328"/>
    </location>
</feature>
<sequence length="577" mass="63231">MGDDSSDVATRINNPADRPGRNLMNMGKDAVITSVKNIQFQVTDDDDDDGGGSDDDVNDNNDVNDNDVNDNDTEYSFEFSSCLSVDLPSPQKMRSAEELFFDGKLRAWQSKDSGSSAESAELCNQGKAYFAIVDSERSELERRNSDVCDESSWMKEADLDFRVHDLPMVRTSLNESLAMAKRRLQYLHESPRCLSMTVEGSRGHPHRSCISLNSSRCSSPTRLRTSGTFSQPPTTPTSPKASSAQKGSKFLHFFKLKKHLSNNKDPVLLPLENPNPSTRTRLSRTFWPFSRSNSAGESKSSQRILSLPRRSNSAGESKTTSSSLLPNKAINRCTGGEVKQRIGDDLPLSHILSIGRKSHTSQSFSQQTDEIRFPPRSTLKKVHYASNGYADSITLSDVVSFPASSSSRSTPTVHAFSDVPHIRQAQRGEGDYLTTVRRADSSCISRESNANFDSLGRHVRHASVTTISASTGSRVSLAPNSGKRASPARQYSGANIENLARGMQRRRPQSRGLTIRPRDALSRDTASVQVMPVLNVPACMTPSSKSKIFNLGNLFSKKEKAAAGYTMLAATDSQNGG</sequence>
<feature type="region of interest" description="Disordered" evidence="1">
    <location>
        <begin position="198"/>
        <end position="245"/>
    </location>
</feature>
<feature type="compositionally biased region" description="Polar residues" evidence="1">
    <location>
        <begin position="290"/>
        <end position="325"/>
    </location>
</feature>
<feature type="compositionally biased region" description="Acidic residues" evidence="1">
    <location>
        <begin position="43"/>
        <end position="71"/>
    </location>
</feature>
<organism evidence="2 3">
    <name type="scientific">Ceratopteris richardii</name>
    <name type="common">Triangle waterfern</name>
    <dbReference type="NCBI Taxonomy" id="49495"/>
    <lineage>
        <taxon>Eukaryota</taxon>
        <taxon>Viridiplantae</taxon>
        <taxon>Streptophyta</taxon>
        <taxon>Embryophyta</taxon>
        <taxon>Tracheophyta</taxon>
        <taxon>Polypodiopsida</taxon>
        <taxon>Polypodiidae</taxon>
        <taxon>Polypodiales</taxon>
        <taxon>Pteridineae</taxon>
        <taxon>Pteridaceae</taxon>
        <taxon>Parkerioideae</taxon>
        <taxon>Ceratopteris</taxon>
    </lineage>
</organism>
<name>A0A8T2U9G8_CERRI</name>
<evidence type="ECO:0000313" key="3">
    <source>
        <dbReference type="Proteomes" id="UP000825935"/>
    </source>
</evidence>
<comment type="caution">
    <text evidence="2">The sequence shown here is derived from an EMBL/GenBank/DDBJ whole genome shotgun (WGS) entry which is preliminary data.</text>
</comment>
<dbReference type="EMBL" id="CM035414">
    <property type="protein sequence ID" value="KAH7430246.1"/>
    <property type="molecule type" value="Genomic_DNA"/>
</dbReference>
<dbReference type="OrthoDB" id="10551810at2759"/>
<dbReference type="EMBL" id="CM035414">
    <property type="protein sequence ID" value="KAH7430245.1"/>
    <property type="molecule type" value="Genomic_DNA"/>
</dbReference>
<keyword evidence="3" id="KW-1185">Reference proteome</keyword>
<reference evidence="2" key="1">
    <citation type="submission" date="2021-08" db="EMBL/GenBank/DDBJ databases">
        <title>WGS assembly of Ceratopteris richardii.</title>
        <authorList>
            <person name="Marchant D.B."/>
            <person name="Chen G."/>
            <person name="Jenkins J."/>
            <person name="Shu S."/>
            <person name="Leebens-Mack J."/>
            <person name="Grimwood J."/>
            <person name="Schmutz J."/>
            <person name="Soltis P."/>
            <person name="Soltis D."/>
            <person name="Chen Z.-H."/>
        </authorList>
    </citation>
    <scope>NUCLEOTIDE SEQUENCE</scope>
    <source>
        <strain evidence="2">Whitten #5841</strain>
        <tissue evidence="2">Leaf</tissue>
    </source>
</reference>
<dbReference type="AlphaFoldDB" id="A0A8T2U9G8"/>
<evidence type="ECO:0000256" key="1">
    <source>
        <dbReference type="SAM" id="MobiDB-lite"/>
    </source>
</evidence>